<dbReference type="EMBL" id="JAAGNA010000543">
    <property type="protein sequence ID" value="NEC50088.1"/>
    <property type="molecule type" value="Genomic_DNA"/>
</dbReference>
<reference evidence="2 3" key="1">
    <citation type="submission" date="2020-01" db="EMBL/GenBank/DDBJ databases">
        <title>Insect and environment-associated Actinomycetes.</title>
        <authorList>
            <person name="Currrie C."/>
            <person name="Chevrette M."/>
            <person name="Carlson C."/>
            <person name="Stubbendieck R."/>
            <person name="Wendt-Pienkowski E."/>
        </authorList>
    </citation>
    <scope>NUCLEOTIDE SEQUENCE [LARGE SCALE GENOMIC DNA]</scope>
    <source>
        <strain evidence="2 3">SID8189</strain>
    </source>
</reference>
<name>A0A9X5HCS2_9ACTN</name>
<evidence type="ECO:0000313" key="3">
    <source>
        <dbReference type="Proteomes" id="UP000471745"/>
    </source>
</evidence>
<dbReference type="Gene3D" id="3.10.450.50">
    <property type="match status" value="1"/>
</dbReference>
<dbReference type="Pfam" id="PF13577">
    <property type="entry name" value="SnoaL_4"/>
    <property type="match status" value="1"/>
</dbReference>
<dbReference type="InterPro" id="IPR032710">
    <property type="entry name" value="NTF2-like_dom_sf"/>
</dbReference>
<dbReference type="SUPFAM" id="SSF54427">
    <property type="entry name" value="NTF2-like"/>
    <property type="match status" value="1"/>
</dbReference>
<evidence type="ECO:0000259" key="1">
    <source>
        <dbReference type="Pfam" id="PF13577"/>
    </source>
</evidence>
<gene>
    <name evidence="2" type="ORF">G3I18_16120</name>
</gene>
<dbReference type="Proteomes" id="UP000471745">
    <property type="component" value="Unassembled WGS sequence"/>
</dbReference>
<dbReference type="AlphaFoldDB" id="A0A9X5HCS2"/>
<proteinExistence type="predicted"/>
<feature type="domain" description="SnoaL-like" evidence="1">
    <location>
        <begin position="15"/>
        <end position="147"/>
    </location>
</feature>
<accession>A0A9X5HCS2</accession>
<keyword evidence="3" id="KW-1185">Reference proteome</keyword>
<sequence length="166" mass="18142">MVNTEPMTQRVELATVRDRLDLDGLVTDYAVAVDDGDWAGYRRLFTPDGRADYRGAGGVEGDAGAVAAWLADRFSGFPVRQHLFVNRRVRLGTWERDTGDTAEVRTDYVSPACRGGGDGAAVLDLLSGGRCAFTAVRTPDGWRLSRVVVRETWRRPTGGRPDGVID</sequence>
<evidence type="ECO:0000313" key="2">
    <source>
        <dbReference type="EMBL" id="NEC50088.1"/>
    </source>
</evidence>
<protein>
    <submittedName>
        <fullName evidence="2">Nuclear transport factor 2 family protein</fullName>
    </submittedName>
</protein>
<dbReference type="InterPro" id="IPR037401">
    <property type="entry name" value="SnoaL-like"/>
</dbReference>
<comment type="caution">
    <text evidence="2">The sequence shown here is derived from an EMBL/GenBank/DDBJ whole genome shotgun (WGS) entry which is preliminary data.</text>
</comment>
<organism evidence="2 3">
    <name type="scientific">Actinospica acidiphila</name>
    <dbReference type="NCBI Taxonomy" id="304899"/>
    <lineage>
        <taxon>Bacteria</taxon>
        <taxon>Bacillati</taxon>
        <taxon>Actinomycetota</taxon>
        <taxon>Actinomycetes</taxon>
        <taxon>Catenulisporales</taxon>
        <taxon>Actinospicaceae</taxon>
        <taxon>Actinospica</taxon>
    </lineage>
</organism>